<dbReference type="Pfam" id="PF01118">
    <property type="entry name" value="Semialdhyde_dh"/>
    <property type="match status" value="1"/>
</dbReference>
<dbReference type="PANTHER" id="PTHR32338">
    <property type="entry name" value="N-ACETYL-GAMMA-GLUTAMYL-PHOSPHATE REDUCTASE, CHLOROPLASTIC-RELATED-RELATED"/>
    <property type="match status" value="1"/>
</dbReference>
<evidence type="ECO:0000256" key="8">
    <source>
        <dbReference type="PROSITE-ProRule" id="PRU10010"/>
    </source>
</evidence>
<dbReference type="PANTHER" id="PTHR32338:SF10">
    <property type="entry name" value="N-ACETYL-GAMMA-GLUTAMYL-PHOSPHATE REDUCTASE, CHLOROPLASTIC-RELATED"/>
    <property type="match status" value="1"/>
</dbReference>
<dbReference type="CDD" id="cd23934">
    <property type="entry name" value="AGPR_1_C"/>
    <property type="match status" value="1"/>
</dbReference>
<dbReference type="SUPFAM" id="SSF51735">
    <property type="entry name" value="NAD(P)-binding Rossmann-fold domains"/>
    <property type="match status" value="1"/>
</dbReference>
<feature type="active site" evidence="7 8">
    <location>
        <position position="151"/>
    </location>
</feature>
<comment type="function">
    <text evidence="7">Catalyzes the NADPH-dependent reduction of N-acetyl-5-glutamyl phosphate to yield N-acetyl-L-glutamate 5-semialdehyde.</text>
</comment>
<evidence type="ECO:0000256" key="3">
    <source>
        <dbReference type="ARBA" id="ARBA00022605"/>
    </source>
</evidence>
<dbReference type="Gene3D" id="3.30.360.10">
    <property type="entry name" value="Dihydrodipicolinate Reductase, domain 2"/>
    <property type="match status" value="1"/>
</dbReference>
<evidence type="ECO:0000256" key="1">
    <source>
        <dbReference type="ARBA" id="ARBA00004862"/>
    </source>
</evidence>
<keyword evidence="11" id="KW-1185">Reference proteome</keyword>
<dbReference type="CDD" id="cd24148">
    <property type="entry name" value="AGPR_1_actinobacAGPR_like"/>
    <property type="match status" value="1"/>
</dbReference>
<dbReference type="Proteomes" id="UP000318080">
    <property type="component" value="Unassembled WGS sequence"/>
</dbReference>
<dbReference type="EMBL" id="VHIR01000011">
    <property type="protein sequence ID" value="TQE43224.1"/>
    <property type="molecule type" value="Genomic_DNA"/>
</dbReference>
<dbReference type="GO" id="GO:0051287">
    <property type="term" value="F:NAD binding"/>
    <property type="evidence" value="ECO:0007669"/>
    <property type="project" value="InterPro"/>
</dbReference>
<dbReference type="InterPro" id="IPR023013">
    <property type="entry name" value="AGPR_AS"/>
</dbReference>
<dbReference type="Gene3D" id="3.40.50.720">
    <property type="entry name" value="NAD(P)-binding Rossmann-like Domain"/>
    <property type="match status" value="1"/>
</dbReference>
<accession>A0A540R702</accession>
<dbReference type="GO" id="GO:0070401">
    <property type="term" value="F:NADP+ binding"/>
    <property type="evidence" value="ECO:0007669"/>
    <property type="project" value="InterPro"/>
</dbReference>
<evidence type="ECO:0000313" key="11">
    <source>
        <dbReference type="Proteomes" id="UP000318080"/>
    </source>
</evidence>
<evidence type="ECO:0000256" key="4">
    <source>
        <dbReference type="ARBA" id="ARBA00022857"/>
    </source>
</evidence>
<feature type="domain" description="Semialdehyde dehydrogenase NAD-binding" evidence="9">
    <location>
        <begin position="4"/>
        <end position="141"/>
    </location>
</feature>
<keyword evidence="2 7" id="KW-0055">Arginine biosynthesis</keyword>
<dbReference type="InterPro" id="IPR036291">
    <property type="entry name" value="NAD(P)-bd_dom_sf"/>
</dbReference>
<protein>
    <recommendedName>
        <fullName evidence="7">N-acetyl-gamma-glutamyl-phosphate reductase</fullName>
        <shortName evidence="7">AGPR</shortName>
        <ecNumber evidence="7">1.2.1.38</ecNumber>
    </recommendedName>
    <alternativeName>
        <fullName evidence="7">N-acetyl-glutamate semialdehyde dehydrogenase</fullName>
        <shortName evidence="7">NAGSA dehydrogenase</shortName>
    </alternativeName>
</protein>
<keyword evidence="4 7" id="KW-0521">NADP</keyword>
<dbReference type="AlphaFoldDB" id="A0A540R702"/>
<dbReference type="Pfam" id="PF22698">
    <property type="entry name" value="Semialdhyde_dhC_1"/>
    <property type="match status" value="1"/>
</dbReference>
<dbReference type="GO" id="GO:0005737">
    <property type="term" value="C:cytoplasm"/>
    <property type="evidence" value="ECO:0007669"/>
    <property type="project" value="UniProtKB-SubCell"/>
</dbReference>
<reference evidence="10 11" key="1">
    <citation type="submission" date="2019-06" db="EMBL/GenBank/DDBJ databases">
        <title>Draft genome of C. phoceense Strain 272.</title>
        <authorList>
            <person name="Pacheco L.G.C."/>
            <person name="Barberis C.M."/>
            <person name="Almuzara M.N."/>
            <person name="Traglia G.M."/>
            <person name="Santos C.S."/>
            <person name="Rocha D.J.P.G."/>
            <person name="Aguiar E.R.G.R."/>
            <person name="Vay C.A."/>
        </authorList>
    </citation>
    <scope>NUCLEOTIDE SEQUENCE [LARGE SCALE GENOMIC DNA]</scope>
    <source>
        <strain evidence="10 11">272</strain>
    </source>
</reference>
<evidence type="ECO:0000259" key="9">
    <source>
        <dbReference type="SMART" id="SM00859"/>
    </source>
</evidence>
<dbReference type="EC" id="1.2.1.38" evidence="7"/>
<dbReference type="GO" id="GO:0003942">
    <property type="term" value="F:N-acetyl-gamma-glutamyl-phosphate reductase activity"/>
    <property type="evidence" value="ECO:0007669"/>
    <property type="project" value="UniProtKB-UniRule"/>
</dbReference>
<dbReference type="InterPro" id="IPR000534">
    <property type="entry name" value="Semialdehyde_DH_NAD-bd"/>
</dbReference>
<dbReference type="STRING" id="1686286.GCA_900092335_01704"/>
<comment type="pathway">
    <text evidence="1 7">Amino-acid biosynthesis; L-arginine biosynthesis; N(2)-acetyl-L-ornithine from L-glutamate: step 3/4.</text>
</comment>
<dbReference type="SUPFAM" id="SSF55347">
    <property type="entry name" value="Glyceraldehyde-3-phosphate dehydrogenase-like, C-terminal domain"/>
    <property type="match status" value="1"/>
</dbReference>
<dbReference type="InterPro" id="IPR000706">
    <property type="entry name" value="AGPR_type-1"/>
</dbReference>
<comment type="subcellular location">
    <subcellularLocation>
        <location evidence="7">Cytoplasm</location>
    </subcellularLocation>
</comment>
<dbReference type="InterPro" id="IPR058924">
    <property type="entry name" value="AGPR_dimerisation_dom"/>
</dbReference>
<proteinExistence type="inferred from homology"/>
<evidence type="ECO:0000256" key="7">
    <source>
        <dbReference type="HAMAP-Rule" id="MF_00150"/>
    </source>
</evidence>
<dbReference type="GO" id="GO:0006526">
    <property type="term" value="P:L-arginine biosynthetic process"/>
    <property type="evidence" value="ECO:0007669"/>
    <property type="project" value="UniProtKB-UniRule"/>
</dbReference>
<keyword evidence="7" id="KW-0963">Cytoplasm</keyword>
<dbReference type="HAMAP" id="MF_00150">
    <property type="entry name" value="ArgC_type1"/>
    <property type="match status" value="1"/>
</dbReference>
<dbReference type="PROSITE" id="PS01224">
    <property type="entry name" value="ARGC"/>
    <property type="match status" value="1"/>
</dbReference>
<dbReference type="FunFam" id="3.30.360.10:FF:000014">
    <property type="entry name" value="N-acetyl-gamma-glutamyl-phosphate reductase"/>
    <property type="match status" value="1"/>
</dbReference>
<comment type="similarity">
    <text evidence="7">Belongs to the NAGSA dehydrogenase family. Type 1 subfamily.</text>
</comment>
<name>A0A540R702_9CORY</name>
<dbReference type="NCBIfam" id="TIGR01850">
    <property type="entry name" value="argC"/>
    <property type="match status" value="1"/>
</dbReference>
<organism evidence="10 11">
    <name type="scientific">Corynebacterium phoceense</name>
    <dbReference type="NCBI Taxonomy" id="1686286"/>
    <lineage>
        <taxon>Bacteria</taxon>
        <taxon>Bacillati</taxon>
        <taxon>Actinomycetota</taxon>
        <taxon>Actinomycetes</taxon>
        <taxon>Mycobacteriales</taxon>
        <taxon>Corynebacteriaceae</taxon>
        <taxon>Corynebacterium</taxon>
    </lineage>
</organism>
<dbReference type="UniPathway" id="UPA00068">
    <property type="reaction ID" value="UER00108"/>
</dbReference>
<dbReference type="SMART" id="SM00859">
    <property type="entry name" value="Semialdhyde_dh"/>
    <property type="match status" value="1"/>
</dbReference>
<sequence>MAITVAVAGASGYAGGEVLRLLLNHPAYLSGELEIGALTGHSTAGESVGALMPHLPQLRERRIVDSTVENLAGHDVVFLGLPHGHSAEIAKTLGEEVLVIDCAADFRLKDKAAWDAYYDGEYAGSWPYGIPEMPGHREAIAQSKRVAVAGCFPTTTTLGALPAVAKGLIEPDISVIAVTGVSGAGKKASVAQLGAETMGNVRAYKPGGSHRHTPEMVQNLSEYSQQGPVAVSFTPVLAPMSRGILATITAKLAPGVDAAAVRAAYEEFYADEPFCLVLPEGQQPETQNVVGSNMVHIQAHVDDITGRLIVTAALDNLCKGTAGGAVQCMNLALGLPETAGLPQAAVAP</sequence>
<evidence type="ECO:0000256" key="5">
    <source>
        <dbReference type="ARBA" id="ARBA00023002"/>
    </source>
</evidence>
<gene>
    <name evidence="7" type="primary">argC</name>
    <name evidence="10" type="ORF">EJK80_08615</name>
</gene>
<evidence type="ECO:0000256" key="6">
    <source>
        <dbReference type="ARBA" id="ARBA00050557"/>
    </source>
</evidence>
<evidence type="ECO:0000256" key="2">
    <source>
        <dbReference type="ARBA" id="ARBA00022571"/>
    </source>
</evidence>
<keyword evidence="3 7" id="KW-0028">Amino-acid biosynthesis</keyword>
<dbReference type="InterPro" id="IPR050085">
    <property type="entry name" value="AGPR"/>
</dbReference>
<comment type="caution">
    <text evidence="10">The sequence shown here is derived from an EMBL/GenBank/DDBJ whole genome shotgun (WGS) entry which is preliminary data.</text>
</comment>
<comment type="catalytic activity">
    <reaction evidence="6 7">
        <text>N-acetyl-L-glutamate 5-semialdehyde + phosphate + NADP(+) = N-acetyl-L-glutamyl 5-phosphate + NADPH + H(+)</text>
        <dbReference type="Rhea" id="RHEA:21588"/>
        <dbReference type="ChEBI" id="CHEBI:15378"/>
        <dbReference type="ChEBI" id="CHEBI:29123"/>
        <dbReference type="ChEBI" id="CHEBI:43474"/>
        <dbReference type="ChEBI" id="CHEBI:57783"/>
        <dbReference type="ChEBI" id="CHEBI:57936"/>
        <dbReference type="ChEBI" id="CHEBI:58349"/>
        <dbReference type="EC" id="1.2.1.38"/>
    </reaction>
</comment>
<dbReference type="RefSeq" id="WP_141629046.1">
    <property type="nucleotide sequence ID" value="NZ_VHIR01000011.1"/>
</dbReference>
<keyword evidence="5 7" id="KW-0560">Oxidoreductase</keyword>
<evidence type="ECO:0000313" key="10">
    <source>
        <dbReference type="EMBL" id="TQE43224.1"/>
    </source>
</evidence>